<sequence length="580" mass="66563">MDLIVLENRGNLDVSINSIFNHNGVQIFDVSIKSDEAIVPSPVTIQWKIPAHNIKGVWKPTTDFEKRIQADWELEHLESRISIDAPIISLFGNDDTNVHTFACSNAINKLELNARIREEDDSFYCHITFLSERLSPVKEFNAQIRIDSAPKHFSTALNEVAAWWETFDNLKPAFVPQIAKTPLYSTWYNFHQNLEVEKLLAECRIAYSLGYKVIIIDDGWQTNDTNRGYDYTGDWTPDRISKTKEFVDAVHEIGMKVGFWYSVPFCGVKSRAYKVFENKMLTKTHRWAPVFDPRFPEVREYLINIYKNALQEWGLDGFKLDFIDDFRLYDETVLTDADGRDYSSINEAVDRLLSDVMTELKAINPDIFIEFRQRYTGPAMRKFGNMMRAFDCPGDGTMNRIRIADIRMLCGDTAVHADMLTWHKDEKVEVAALQVVNTLFGVPQLSVMLQDMPQDHIDMIQFYTKYWNDNANVLMQGKFVPSKPLANYPIQEVVKGDHQIIGLYDEYVVSLTNTKNKFDIINGQLATSVVLDVAADFGIYDCKVYDCMGVVFAEKEISLNQGLYKIEVPACGLIQLTLKN</sequence>
<dbReference type="GO" id="GO:0016052">
    <property type="term" value="P:carbohydrate catabolic process"/>
    <property type="evidence" value="ECO:0007669"/>
    <property type="project" value="InterPro"/>
</dbReference>
<dbReference type="InterPro" id="IPR013785">
    <property type="entry name" value="Aldolase_TIM"/>
</dbReference>
<dbReference type="KEGG" id="ffa:FFWV33_05070"/>
<dbReference type="SUPFAM" id="SSF51445">
    <property type="entry name" value="(Trans)glycosidases"/>
    <property type="match status" value="1"/>
</dbReference>
<dbReference type="InterPro" id="IPR002252">
    <property type="entry name" value="Glyco_hydro_36"/>
</dbReference>
<dbReference type="CDD" id="cd14791">
    <property type="entry name" value="GH36"/>
    <property type="match status" value="1"/>
</dbReference>
<dbReference type="Gene3D" id="3.20.20.70">
    <property type="entry name" value="Aldolase class I"/>
    <property type="match status" value="1"/>
</dbReference>
<dbReference type="RefSeq" id="WP_108739905.1">
    <property type="nucleotide sequence ID" value="NZ_CP020918.1"/>
</dbReference>
<dbReference type="AlphaFoldDB" id="A0A2S1LB42"/>
<dbReference type="PANTHER" id="PTHR43053:SF3">
    <property type="entry name" value="ALPHA-GALACTOSIDASE C-RELATED"/>
    <property type="match status" value="1"/>
</dbReference>
<keyword evidence="1" id="KW-0378">Hydrolase</keyword>
<evidence type="ECO:0000256" key="1">
    <source>
        <dbReference type="ARBA" id="ARBA00022801"/>
    </source>
</evidence>
<reference evidence="3 4" key="1">
    <citation type="submission" date="2017-04" db="EMBL/GenBank/DDBJ databases">
        <title>Compelte genome sequence of WV33.</title>
        <authorList>
            <person name="Lee P.C."/>
        </authorList>
    </citation>
    <scope>NUCLEOTIDE SEQUENCE [LARGE SCALE GENOMIC DNA]</scope>
    <source>
        <strain evidence="3 4">WV33</strain>
    </source>
</reference>
<proteinExistence type="predicted"/>
<keyword evidence="2 3" id="KW-0326">Glycosidase</keyword>
<protein>
    <submittedName>
        <fullName evidence="3">Glycosidase</fullName>
    </submittedName>
</protein>
<accession>A0A2S1LB42</accession>
<dbReference type="Proteomes" id="UP000244527">
    <property type="component" value="Chromosome"/>
</dbReference>
<evidence type="ECO:0000256" key="2">
    <source>
        <dbReference type="ARBA" id="ARBA00023295"/>
    </source>
</evidence>
<gene>
    <name evidence="3" type="ORF">FFWV33_05070</name>
</gene>
<dbReference type="InterPro" id="IPR017853">
    <property type="entry name" value="GH"/>
</dbReference>
<dbReference type="GO" id="GO:0004557">
    <property type="term" value="F:alpha-galactosidase activity"/>
    <property type="evidence" value="ECO:0007669"/>
    <property type="project" value="InterPro"/>
</dbReference>
<evidence type="ECO:0000313" key="4">
    <source>
        <dbReference type="Proteomes" id="UP000244527"/>
    </source>
</evidence>
<name>A0A2S1LB42_9FLAO</name>
<organism evidence="3 4">
    <name type="scientific">Flavobacterium faecale</name>
    <dbReference type="NCBI Taxonomy" id="1355330"/>
    <lineage>
        <taxon>Bacteria</taxon>
        <taxon>Pseudomonadati</taxon>
        <taxon>Bacteroidota</taxon>
        <taxon>Flavobacteriia</taxon>
        <taxon>Flavobacteriales</taxon>
        <taxon>Flavobacteriaceae</taxon>
        <taxon>Flavobacterium</taxon>
    </lineage>
</organism>
<evidence type="ECO:0000313" key="3">
    <source>
        <dbReference type="EMBL" id="AWG20952.1"/>
    </source>
</evidence>
<dbReference type="PANTHER" id="PTHR43053">
    <property type="entry name" value="GLYCOSIDASE FAMILY 31"/>
    <property type="match status" value="1"/>
</dbReference>
<dbReference type="OrthoDB" id="9807519at2"/>
<dbReference type="EMBL" id="CP020918">
    <property type="protein sequence ID" value="AWG20952.1"/>
    <property type="molecule type" value="Genomic_DNA"/>
</dbReference>
<dbReference type="InterPro" id="IPR050985">
    <property type="entry name" value="Alpha-glycosidase_related"/>
</dbReference>
<keyword evidence="4" id="KW-1185">Reference proteome</keyword>